<name>A0A2W2F296_9ACTN</name>
<dbReference type="AlphaFoldDB" id="A0A2W2F296"/>
<dbReference type="Proteomes" id="UP000249304">
    <property type="component" value="Unassembled WGS sequence"/>
</dbReference>
<keyword evidence="2" id="KW-1185">Reference proteome</keyword>
<sequence length="118" mass="12749">MQAIEAIYQRLLADHGNWGADTLQAIGDVITLTGRCIVDVETIGAEMLETSAGWPIARVYADQVTGYVFQALDGGIVVEVYTRDQDSADRLRIFIDGRPVYGAPLPASMAAAGRPQPR</sequence>
<reference evidence="1 2" key="1">
    <citation type="submission" date="2018-01" db="EMBL/GenBank/DDBJ databases">
        <title>Draft genome sequence of Nonomuraea sp. KC333.</title>
        <authorList>
            <person name="Sahin N."/>
            <person name="Saygin H."/>
            <person name="Ay H."/>
        </authorList>
    </citation>
    <scope>NUCLEOTIDE SEQUENCE [LARGE SCALE GENOMIC DNA]</scope>
    <source>
        <strain evidence="1 2">KC333</strain>
    </source>
</reference>
<organism evidence="1 2">
    <name type="scientific">Nonomuraea aridisoli</name>
    <dbReference type="NCBI Taxonomy" id="2070368"/>
    <lineage>
        <taxon>Bacteria</taxon>
        <taxon>Bacillati</taxon>
        <taxon>Actinomycetota</taxon>
        <taxon>Actinomycetes</taxon>
        <taxon>Streptosporangiales</taxon>
        <taxon>Streptosporangiaceae</taxon>
        <taxon>Nonomuraea</taxon>
    </lineage>
</organism>
<dbReference type="EMBL" id="POUD01000032">
    <property type="protein sequence ID" value="PZG19920.1"/>
    <property type="molecule type" value="Genomic_DNA"/>
</dbReference>
<evidence type="ECO:0000313" key="2">
    <source>
        <dbReference type="Proteomes" id="UP000249304"/>
    </source>
</evidence>
<proteinExistence type="predicted"/>
<accession>A0A2W2F296</accession>
<comment type="caution">
    <text evidence="1">The sequence shown here is derived from an EMBL/GenBank/DDBJ whole genome shotgun (WGS) entry which is preliminary data.</text>
</comment>
<gene>
    <name evidence="1" type="ORF">C1J01_10795</name>
</gene>
<evidence type="ECO:0000313" key="1">
    <source>
        <dbReference type="EMBL" id="PZG19920.1"/>
    </source>
</evidence>
<protein>
    <submittedName>
        <fullName evidence="1">Uncharacterized protein</fullName>
    </submittedName>
</protein>